<evidence type="ECO:0000313" key="2">
    <source>
        <dbReference type="Proteomes" id="UP000184363"/>
    </source>
</evidence>
<proteinExistence type="predicted"/>
<dbReference type="InterPro" id="IPR012349">
    <property type="entry name" value="Split_barrel_FMN-bd"/>
</dbReference>
<accession>A0A1M6WNX8</accession>
<dbReference type="OrthoDB" id="3296989at2"/>
<gene>
    <name evidence="1" type="ORF">SAMN05443637_11520</name>
</gene>
<dbReference type="Pfam" id="PF04075">
    <property type="entry name" value="F420H2_quin_red"/>
    <property type="match status" value="1"/>
</dbReference>
<dbReference type="GO" id="GO:0016491">
    <property type="term" value="F:oxidoreductase activity"/>
    <property type="evidence" value="ECO:0007669"/>
    <property type="project" value="InterPro"/>
</dbReference>
<reference evidence="1 2" key="1">
    <citation type="submission" date="2016-11" db="EMBL/GenBank/DDBJ databases">
        <authorList>
            <person name="Jaros S."/>
            <person name="Januszkiewicz K."/>
            <person name="Wedrychowicz H."/>
        </authorList>
    </citation>
    <scope>NUCLEOTIDE SEQUENCE [LARGE SCALE GENOMIC DNA]</scope>
    <source>
        <strain evidence="1 2">DSM 43832</strain>
    </source>
</reference>
<dbReference type="AlphaFoldDB" id="A0A1M6WNX8"/>
<dbReference type="EMBL" id="FRAP01000015">
    <property type="protein sequence ID" value="SHK95304.1"/>
    <property type="molecule type" value="Genomic_DNA"/>
</dbReference>
<dbReference type="STRING" id="1848.SAMN05443637_11520"/>
<dbReference type="Proteomes" id="UP000184363">
    <property type="component" value="Unassembled WGS sequence"/>
</dbReference>
<dbReference type="InterPro" id="IPR004378">
    <property type="entry name" value="F420H2_quin_Rdtase"/>
</dbReference>
<protein>
    <submittedName>
        <fullName evidence="1">Deazaflavin-dependent oxidoreductase, nitroreductase family</fullName>
    </submittedName>
</protein>
<organism evidence="1 2">
    <name type="scientific">Pseudonocardia thermophila</name>
    <dbReference type="NCBI Taxonomy" id="1848"/>
    <lineage>
        <taxon>Bacteria</taxon>
        <taxon>Bacillati</taxon>
        <taxon>Actinomycetota</taxon>
        <taxon>Actinomycetes</taxon>
        <taxon>Pseudonocardiales</taxon>
        <taxon>Pseudonocardiaceae</taxon>
        <taxon>Pseudonocardia</taxon>
    </lineage>
</organism>
<keyword evidence="2" id="KW-1185">Reference proteome</keyword>
<dbReference type="Gene3D" id="2.30.110.10">
    <property type="entry name" value="Electron Transport, Fmn-binding Protein, Chain A"/>
    <property type="match status" value="1"/>
</dbReference>
<sequence>MKVTGHLPAWLPTANRVVRGLARLGVPLGTVHVLTVPGRRTGEPRPTPVSPLTVDGRRYVVAALPHADWARNARAAGHGSITARRTTTPVRITEVDDPELKRSVLRAFPTEVPHGVAFFQRLGLVERADPGQFAAIADQVAVFELSTR</sequence>
<dbReference type="RefSeq" id="WP_073458497.1">
    <property type="nucleotide sequence ID" value="NZ_CALGVN010000033.1"/>
</dbReference>
<evidence type="ECO:0000313" key="1">
    <source>
        <dbReference type="EMBL" id="SHK95304.1"/>
    </source>
</evidence>
<name>A0A1M6WNX8_PSETH</name>
<dbReference type="SUPFAM" id="SSF50475">
    <property type="entry name" value="FMN-binding split barrel"/>
    <property type="match status" value="1"/>
</dbReference>